<proteinExistence type="predicted"/>
<dbReference type="AlphaFoldDB" id="A0A150WRB8"/>
<sequence>MKAWGPFAEDKRTSNELRERLNLAAINHKIRLLDMYKALIRKKDFKSHYVDLRLKKRHETQ</sequence>
<evidence type="ECO:0000313" key="2">
    <source>
        <dbReference type="Proteomes" id="UP000075320"/>
    </source>
</evidence>
<protein>
    <submittedName>
        <fullName evidence="1">Uncharacterized protein</fullName>
    </submittedName>
</protein>
<evidence type="ECO:0000313" key="1">
    <source>
        <dbReference type="EMBL" id="KYG66916.1"/>
    </source>
</evidence>
<organism evidence="1 2">
    <name type="scientific">Bdellovibrio bacteriovorus</name>
    <dbReference type="NCBI Taxonomy" id="959"/>
    <lineage>
        <taxon>Bacteria</taxon>
        <taxon>Pseudomonadati</taxon>
        <taxon>Bdellovibrionota</taxon>
        <taxon>Bdellovibrionia</taxon>
        <taxon>Bdellovibrionales</taxon>
        <taxon>Pseudobdellovibrionaceae</taxon>
        <taxon>Bdellovibrio</taxon>
    </lineage>
</organism>
<comment type="caution">
    <text evidence="1">The sequence shown here is derived from an EMBL/GenBank/DDBJ whole genome shotgun (WGS) entry which is preliminary data.</text>
</comment>
<reference evidence="1 2" key="1">
    <citation type="submission" date="2016-03" db="EMBL/GenBank/DDBJ databases">
        <authorList>
            <person name="Ploux O."/>
        </authorList>
    </citation>
    <scope>NUCLEOTIDE SEQUENCE [LARGE SCALE GENOMIC DNA]</scope>
    <source>
        <strain evidence="1 2">R0</strain>
    </source>
</reference>
<accession>A0A150WRB8</accession>
<dbReference type="Proteomes" id="UP000075320">
    <property type="component" value="Unassembled WGS sequence"/>
</dbReference>
<gene>
    <name evidence="1" type="ORF">AZI86_07775</name>
</gene>
<keyword evidence="2" id="KW-1185">Reference proteome</keyword>
<name>A0A150WRB8_BDEBC</name>
<dbReference type="EMBL" id="LUKE01000001">
    <property type="protein sequence ID" value="KYG66916.1"/>
    <property type="molecule type" value="Genomic_DNA"/>
</dbReference>